<sequence>MSITKARINDKLAWIREKEAELKSVIDIIKDAPGSTRDQVSSSASSSSKKKGRGETVGIDESVSQFQGILEKMRRAIKEKEQEVAGLEKENLNLERY</sequence>
<gene>
    <name evidence="3" type="ORF">FUG_LOCUS562190</name>
</gene>
<proteinExistence type="predicted"/>
<name>A0A4E9EM94_GIBZA</name>
<evidence type="ECO:0000256" key="1">
    <source>
        <dbReference type="SAM" id="Coils"/>
    </source>
</evidence>
<keyword evidence="1" id="KW-0175">Coiled coil</keyword>
<feature type="coiled-coil region" evidence="1">
    <location>
        <begin position="63"/>
        <end position="97"/>
    </location>
</feature>
<reference evidence="3" key="1">
    <citation type="submission" date="2019-04" db="EMBL/GenBank/DDBJ databases">
        <authorList>
            <person name="Melise S."/>
            <person name="Noan J."/>
            <person name="Okalmin O."/>
        </authorList>
    </citation>
    <scope>NUCLEOTIDE SEQUENCE</scope>
    <source>
        <strain evidence="3">FN9</strain>
    </source>
</reference>
<evidence type="ECO:0000313" key="3">
    <source>
        <dbReference type="EMBL" id="VIO64065.1"/>
    </source>
</evidence>
<dbReference type="AlphaFoldDB" id="A0A4E9EM94"/>
<feature type="region of interest" description="Disordered" evidence="2">
    <location>
        <begin position="33"/>
        <end position="59"/>
    </location>
</feature>
<protein>
    <submittedName>
        <fullName evidence="3">Uncharacterized protein</fullName>
    </submittedName>
</protein>
<organism evidence="3">
    <name type="scientific">Gibberella zeae</name>
    <name type="common">Wheat head blight fungus</name>
    <name type="synonym">Fusarium graminearum</name>
    <dbReference type="NCBI Taxonomy" id="5518"/>
    <lineage>
        <taxon>Eukaryota</taxon>
        <taxon>Fungi</taxon>
        <taxon>Dikarya</taxon>
        <taxon>Ascomycota</taxon>
        <taxon>Pezizomycotina</taxon>
        <taxon>Sordariomycetes</taxon>
        <taxon>Hypocreomycetidae</taxon>
        <taxon>Hypocreales</taxon>
        <taxon>Nectriaceae</taxon>
        <taxon>Fusarium</taxon>
    </lineage>
</organism>
<evidence type="ECO:0000256" key="2">
    <source>
        <dbReference type="SAM" id="MobiDB-lite"/>
    </source>
</evidence>
<accession>A0A4E9EM94</accession>
<dbReference type="EMBL" id="CAAKMV010000195">
    <property type="protein sequence ID" value="VIO64065.1"/>
    <property type="molecule type" value="Genomic_DNA"/>
</dbReference>